<proteinExistence type="predicted"/>
<dbReference type="EMBL" id="CP009286">
    <property type="protein sequence ID" value="AIQ62201.1"/>
    <property type="molecule type" value="Genomic_DNA"/>
</dbReference>
<gene>
    <name evidence="2" type="ORF">PSTEL_02800</name>
</gene>
<feature type="chain" id="PRO_5039101952" description="FMN-binding protein" evidence="1">
    <location>
        <begin position="19"/>
        <end position="178"/>
    </location>
</feature>
<evidence type="ECO:0000313" key="3">
    <source>
        <dbReference type="Proteomes" id="UP000029507"/>
    </source>
</evidence>
<protein>
    <recommendedName>
        <fullName evidence="4">FMN-binding protein</fullName>
    </recommendedName>
</protein>
<dbReference type="RefSeq" id="WP_038693313.1">
    <property type="nucleotide sequence ID" value="NZ_CP009286.1"/>
</dbReference>
<dbReference type="Proteomes" id="UP000029507">
    <property type="component" value="Chromosome"/>
</dbReference>
<evidence type="ECO:0000256" key="1">
    <source>
        <dbReference type="SAM" id="SignalP"/>
    </source>
</evidence>
<sequence length="178" mass="18153">MKKATAIASSAILLGLLAAGCGNNNNADAPAASASVSAAPSAAASAAPASAAPAAEAQYKDGTYTAEGEMDAETGWKPKAEVTVTNGVVSAVKFTGVDKDGNDKQEYSKAGKYGMKEKNPKAQGEWHEEIAKAEEFYMANQSAAPAFDAEGKTDAISGVSISVGEYWTLVQKALEGAK</sequence>
<evidence type="ECO:0008006" key="4">
    <source>
        <dbReference type="Google" id="ProtNLM"/>
    </source>
</evidence>
<keyword evidence="3" id="KW-1185">Reference proteome</keyword>
<organism evidence="2 3">
    <name type="scientific">Paenibacillus stellifer</name>
    <dbReference type="NCBI Taxonomy" id="169760"/>
    <lineage>
        <taxon>Bacteria</taxon>
        <taxon>Bacillati</taxon>
        <taxon>Bacillota</taxon>
        <taxon>Bacilli</taxon>
        <taxon>Bacillales</taxon>
        <taxon>Paenibacillaceae</taxon>
        <taxon>Paenibacillus</taxon>
    </lineage>
</organism>
<dbReference type="HOGENOM" id="CLU_1509188_0_0_9"/>
<feature type="signal peptide" evidence="1">
    <location>
        <begin position="1"/>
        <end position="18"/>
    </location>
</feature>
<evidence type="ECO:0000313" key="2">
    <source>
        <dbReference type="EMBL" id="AIQ62201.1"/>
    </source>
</evidence>
<dbReference type="OrthoDB" id="384237at2"/>
<name>A0A089LKX2_9BACL</name>
<dbReference type="KEGG" id="pste:PSTEL_02800"/>
<dbReference type="STRING" id="169760.PSTEL_02800"/>
<dbReference type="AlphaFoldDB" id="A0A089LKX2"/>
<dbReference type="Gene3D" id="3.90.1010.20">
    <property type="match status" value="1"/>
</dbReference>
<keyword evidence="1" id="KW-0732">Signal</keyword>
<reference evidence="2 3" key="1">
    <citation type="submission" date="2014-08" db="EMBL/GenBank/DDBJ databases">
        <title>Comparative genomics of the Paenibacillus odorifer group.</title>
        <authorList>
            <person name="den Bakker H.C."/>
            <person name="Tsai Y.-C."/>
            <person name="Martin N."/>
            <person name="Korlach J."/>
            <person name="Wiedmann M."/>
        </authorList>
    </citation>
    <scope>NUCLEOTIDE SEQUENCE [LARGE SCALE GENOMIC DNA]</scope>
    <source>
        <strain evidence="2 3">DSM 14472</strain>
    </source>
</reference>
<accession>A0A089LKX2</accession>
<dbReference type="PROSITE" id="PS51257">
    <property type="entry name" value="PROKAR_LIPOPROTEIN"/>
    <property type="match status" value="1"/>
</dbReference>